<comment type="caution">
    <text evidence="1">The sequence shown here is derived from an EMBL/GenBank/DDBJ whole genome shotgun (WGS) entry which is preliminary data.</text>
</comment>
<dbReference type="Proteomes" id="UP001597493">
    <property type="component" value="Unassembled WGS sequence"/>
</dbReference>
<dbReference type="EMBL" id="JBHUMY010000001">
    <property type="protein sequence ID" value="MFD2658803.1"/>
    <property type="molecule type" value="Genomic_DNA"/>
</dbReference>
<organism evidence="1 2">
    <name type="scientific">Paenibacillus thailandensis</name>
    <dbReference type="NCBI Taxonomy" id="393250"/>
    <lineage>
        <taxon>Bacteria</taxon>
        <taxon>Bacillati</taxon>
        <taxon>Bacillota</taxon>
        <taxon>Bacilli</taxon>
        <taxon>Bacillales</taxon>
        <taxon>Paenibacillaceae</taxon>
        <taxon>Paenibacillus</taxon>
    </lineage>
</organism>
<evidence type="ECO:0000313" key="2">
    <source>
        <dbReference type="Proteomes" id="UP001597493"/>
    </source>
</evidence>
<keyword evidence="2" id="KW-1185">Reference proteome</keyword>
<name>A0ABW5QRQ4_9BACL</name>
<evidence type="ECO:0000313" key="1">
    <source>
        <dbReference type="EMBL" id="MFD2658803.1"/>
    </source>
</evidence>
<reference evidence="2" key="1">
    <citation type="journal article" date="2019" name="Int. J. Syst. Evol. Microbiol.">
        <title>The Global Catalogue of Microorganisms (GCM) 10K type strain sequencing project: providing services to taxonomists for standard genome sequencing and annotation.</title>
        <authorList>
            <consortium name="The Broad Institute Genomics Platform"/>
            <consortium name="The Broad Institute Genome Sequencing Center for Infectious Disease"/>
            <person name="Wu L."/>
            <person name="Ma J."/>
        </authorList>
    </citation>
    <scope>NUCLEOTIDE SEQUENCE [LARGE SCALE GENOMIC DNA]</scope>
    <source>
        <strain evidence="2">TISTR 1827</strain>
    </source>
</reference>
<proteinExistence type="predicted"/>
<accession>A0ABW5QRQ4</accession>
<gene>
    <name evidence="1" type="ORF">ACFSW5_00825</name>
</gene>
<sequence>MEIKLINTSLSYLGVFTKPIRTTEYNEPVSGDLIQYRYQLKLEEEDSSVVIEFTSGNAELVPTWMQYYFSTDKLSLSKSVLSSMDILISTSEAHLRYNIERLKLLFMEDSSFGSASFRIDDNEIVHPTLSYKIEIQDLKMYSGKELTYRKRGVYVESERPMIISECRHLMEWLPSVRRLKLINKDISRGQKEPIKSKPYIVFDLDYSEDSPSFQWGNALGKDTGDNLHKWYAYATQLIEDMDINNRIYSLLKEELLDKLASK</sequence>
<protein>
    <recommendedName>
        <fullName evidence="3">DUF3885 domain-containing protein</fullName>
    </recommendedName>
</protein>
<dbReference type="RefSeq" id="WP_379268692.1">
    <property type="nucleotide sequence ID" value="NZ_JBHUGT010000054.1"/>
</dbReference>
<evidence type="ECO:0008006" key="3">
    <source>
        <dbReference type="Google" id="ProtNLM"/>
    </source>
</evidence>